<dbReference type="AlphaFoldDB" id="A0A0E9Y142"/>
<protein>
    <submittedName>
        <fullName evidence="1">Uncharacterized protein</fullName>
    </submittedName>
</protein>
<sequence length="30" mass="3372">MHSTQGSLLVVFFNLSELMQIKHTGNVVLQ</sequence>
<organism evidence="1">
    <name type="scientific">Anguilla anguilla</name>
    <name type="common">European freshwater eel</name>
    <name type="synonym">Muraena anguilla</name>
    <dbReference type="NCBI Taxonomy" id="7936"/>
    <lineage>
        <taxon>Eukaryota</taxon>
        <taxon>Metazoa</taxon>
        <taxon>Chordata</taxon>
        <taxon>Craniata</taxon>
        <taxon>Vertebrata</taxon>
        <taxon>Euteleostomi</taxon>
        <taxon>Actinopterygii</taxon>
        <taxon>Neopterygii</taxon>
        <taxon>Teleostei</taxon>
        <taxon>Anguilliformes</taxon>
        <taxon>Anguillidae</taxon>
        <taxon>Anguilla</taxon>
    </lineage>
</organism>
<accession>A0A0E9Y142</accession>
<dbReference type="EMBL" id="GBXM01000186">
    <property type="protein sequence ID" value="JAI08392.1"/>
    <property type="molecule type" value="Transcribed_RNA"/>
</dbReference>
<evidence type="ECO:0000313" key="1">
    <source>
        <dbReference type="EMBL" id="JAI08392.1"/>
    </source>
</evidence>
<name>A0A0E9Y142_ANGAN</name>
<proteinExistence type="predicted"/>
<reference evidence="1" key="2">
    <citation type="journal article" date="2015" name="Fish Shellfish Immunol.">
        <title>Early steps in the European eel (Anguilla anguilla)-Vibrio vulnificus interaction in the gills: Role of the RtxA13 toxin.</title>
        <authorList>
            <person name="Callol A."/>
            <person name="Pajuelo D."/>
            <person name="Ebbesson L."/>
            <person name="Teles M."/>
            <person name="MacKenzie S."/>
            <person name="Amaro C."/>
        </authorList>
    </citation>
    <scope>NUCLEOTIDE SEQUENCE</scope>
</reference>
<reference evidence="1" key="1">
    <citation type="submission" date="2014-11" db="EMBL/GenBank/DDBJ databases">
        <authorList>
            <person name="Amaro Gonzalez C."/>
        </authorList>
    </citation>
    <scope>NUCLEOTIDE SEQUENCE</scope>
</reference>